<sequence length="114" mass="12925">MPAVSQELQDLHEQLRSFTFDTRGSRTKDDLGNVDGYDIPPAVNGKHTDFYDEHGDWEEDAEDAHRNKETRIAAQYPTRSWSDTGLYYYLPMALGVMIGVAITALPSLLKAHKR</sequence>
<evidence type="ECO:0000256" key="2">
    <source>
        <dbReference type="SAM" id="Phobius"/>
    </source>
</evidence>
<proteinExistence type="predicted"/>
<comment type="caution">
    <text evidence="3">The sequence shown here is derived from an EMBL/GenBank/DDBJ whole genome shotgun (WGS) entry which is preliminary data.</text>
</comment>
<keyword evidence="2" id="KW-1133">Transmembrane helix</keyword>
<dbReference type="Proteomes" id="UP000070133">
    <property type="component" value="Unassembled WGS sequence"/>
</dbReference>
<name>A0A139HQ12_9PEZI</name>
<keyword evidence="2" id="KW-0472">Membrane</keyword>
<gene>
    <name evidence="3" type="ORF">AC578_8735</name>
</gene>
<protein>
    <submittedName>
        <fullName evidence="3">Uncharacterized protein</fullName>
    </submittedName>
</protein>
<accession>A0A139HQ12</accession>
<dbReference type="EMBL" id="LFZN01000020">
    <property type="protein sequence ID" value="KXT04487.1"/>
    <property type="molecule type" value="Genomic_DNA"/>
</dbReference>
<feature type="region of interest" description="Disordered" evidence="1">
    <location>
        <begin position="29"/>
        <end position="48"/>
    </location>
</feature>
<evidence type="ECO:0000313" key="4">
    <source>
        <dbReference type="Proteomes" id="UP000070133"/>
    </source>
</evidence>
<reference evidence="3 4" key="1">
    <citation type="submission" date="2015-07" db="EMBL/GenBank/DDBJ databases">
        <title>Comparative genomics of the Sigatoka disease complex on banana suggests a link between parallel evolutionary changes in Pseudocercospora fijiensis and Pseudocercospora eumusae and increased virulence on the banana host.</title>
        <authorList>
            <person name="Chang T.-C."/>
            <person name="Salvucci A."/>
            <person name="Crous P.W."/>
            <person name="Stergiopoulos I."/>
        </authorList>
    </citation>
    <scope>NUCLEOTIDE SEQUENCE [LARGE SCALE GENOMIC DNA]</scope>
    <source>
        <strain evidence="3 4">CBS 114824</strain>
    </source>
</reference>
<dbReference type="AlphaFoldDB" id="A0A139HQ12"/>
<organism evidence="3 4">
    <name type="scientific">Pseudocercospora eumusae</name>
    <dbReference type="NCBI Taxonomy" id="321146"/>
    <lineage>
        <taxon>Eukaryota</taxon>
        <taxon>Fungi</taxon>
        <taxon>Dikarya</taxon>
        <taxon>Ascomycota</taxon>
        <taxon>Pezizomycotina</taxon>
        <taxon>Dothideomycetes</taxon>
        <taxon>Dothideomycetidae</taxon>
        <taxon>Mycosphaerellales</taxon>
        <taxon>Mycosphaerellaceae</taxon>
        <taxon>Pseudocercospora</taxon>
    </lineage>
</organism>
<evidence type="ECO:0000313" key="3">
    <source>
        <dbReference type="EMBL" id="KXT04487.1"/>
    </source>
</evidence>
<feature type="transmembrane region" description="Helical" evidence="2">
    <location>
        <begin position="86"/>
        <end position="109"/>
    </location>
</feature>
<keyword evidence="4" id="KW-1185">Reference proteome</keyword>
<evidence type="ECO:0000256" key="1">
    <source>
        <dbReference type="SAM" id="MobiDB-lite"/>
    </source>
</evidence>
<keyword evidence="2" id="KW-0812">Transmembrane</keyword>